<evidence type="ECO:0000256" key="2">
    <source>
        <dbReference type="ARBA" id="ARBA00012417"/>
    </source>
</evidence>
<evidence type="ECO:0000313" key="11">
    <source>
        <dbReference type="Proteomes" id="UP000078512"/>
    </source>
</evidence>
<organism evidence="10 11">
    <name type="scientific">Linnemannia elongata AG-77</name>
    <dbReference type="NCBI Taxonomy" id="1314771"/>
    <lineage>
        <taxon>Eukaryota</taxon>
        <taxon>Fungi</taxon>
        <taxon>Fungi incertae sedis</taxon>
        <taxon>Mucoromycota</taxon>
        <taxon>Mortierellomycotina</taxon>
        <taxon>Mortierellomycetes</taxon>
        <taxon>Mortierellales</taxon>
        <taxon>Mortierellaceae</taxon>
        <taxon>Linnemannia</taxon>
    </lineage>
</organism>
<keyword evidence="11" id="KW-1185">Reference proteome</keyword>
<protein>
    <recommendedName>
        <fullName evidence="2">DNA-directed DNA polymerase</fullName>
        <ecNumber evidence="2">2.7.7.7</ecNumber>
    </recommendedName>
</protein>
<evidence type="ECO:0000256" key="5">
    <source>
        <dbReference type="ARBA" id="ARBA00022705"/>
    </source>
</evidence>
<dbReference type="SUPFAM" id="SSF56672">
    <property type="entry name" value="DNA/RNA polymerases"/>
    <property type="match status" value="1"/>
</dbReference>
<keyword evidence="6" id="KW-0239">DNA-directed DNA polymerase</keyword>
<evidence type="ECO:0000256" key="6">
    <source>
        <dbReference type="ARBA" id="ARBA00022932"/>
    </source>
</evidence>
<dbReference type="EMBL" id="KV442023">
    <property type="protein sequence ID" value="OAQ32810.1"/>
    <property type="molecule type" value="Genomic_DNA"/>
</dbReference>
<sequence>MVYDGEEQELQQYLKISSKALEYNMGHTGPFIVRNSVLGLRVEGIEVKDLFRFVMTEITEYVTQDLVSMMELWFNCKAASREMTGLAIEDYMTLASLSYAAFKGSLPEGVWDQRPRMTREIEELEEYISPATYGGRSQIFTPMTHVKSRVAQGDVRSLYPYVMANNMFPMEEPKYTRSLKPKHTGIYKVDINRQSKINMLPLKDREGIYWRDKGNIFAKYLLPLYGIKQQDDKYRDWGSSKYNPSRRNIVKLLMNSLSGKVIQRTYTETVRVLKTRRQWEDFRSKVDLDKRLDMRIQGQTVYVLGTLQESRIRRDTPIIWGIMIYELARDRPPDPKPEIRNGTFKEVNRNSDKVVSKGAFDKLATDRELFEYHHDKSKGRPVETRSEKKKPINAMCYRTHLSFFQR</sequence>
<dbReference type="GO" id="GO:0003887">
    <property type="term" value="F:DNA-directed DNA polymerase activity"/>
    <property type="evidence" value="ECO:0007669"/>
    <property type="project" value="UniProtKB-KW"/>
</dbReference>
<dbReference type="GO" id="GO:0003677">
    <property type="term" value="F:DNA binding"/>
    <property type="evidence" value="ECO:0007669"/>
    <property type="project" value="UniProtKB-KW"/>
</dbReference>
<dbReference type="InterPro" id="IPR004868">
    <property type="entry name" value="DNA-dir_DNA_pol_B_mt/vir"/>
</dbReference>
<keyword evidence="5" id="KW-0235">DNA replication</keyword>
<dbReference type="InterPro" id="IPR043502">
    <property type="entry name" value="DNA/RNA_pol_sf"/>
</dbReference>
<dbReference type="Pfam" id="PF03175">
    <property type="entry name" value="DNA_pol_B_2"/>
    <property type="match status" value="1"/>
</dbReference>
<feature type="domain" description="DNA-directed DNA polymerase family B mitochondria/virus" evidence="9">
    <location>
        <begin position="56"/>
        <end position="201"/>
    </location>
</feature>
<dbReference type="OrthoDB" id="5585337at2759"/>
<dbReference type="EC" id="2.7.7.7" evidence="2"/>
<comment type="catalytic activity">
    <reaction evidence="8">
        <text>DNA(n) + a 2'-deoxyribonucleoside 5'-triphosphate = DNA(n+1) + diphosphate</text>
        <dbReference type="Rhea" id="RHEA:22508"/>
        <dbReference type="Rhea" id="RHEA-COMP:17339"/>
        <dbReference type="Rhea" id="RHEA-COMP:17340"/>
        <dbReference type="ChEBI" id="CHEBI:33019"/>
        <dbReference type="ChEBI" id="CHEBI:61560"/>
        <dbReference type="ChEBI" id="CHEBI:173112"/>
        <dbReference type="EC" id="2.7.7.7"/>
    </reaction>
</comment>
<evidence type="ECO:0000256" key="4">
    <source>
        <dbReference type="ARBA" id="ARBA00022695"/>
    </source>
</evidence>
<dbReference type="GO" id="GO:0000166">
    <property type="term" value="F:nucleotide binding"/>
    <property type="evidence" value="ECO:0007669"/>
    <property type="project" value="InterPro"/>
</dbReference>
<accession>A0A197K5Q6</accession>
<keyword evidence="4" id="KW-0548">Nucleotidyltransferase</keyword>
<gene>
    <name evidence="10" type="ORF">K457DRAFT_15882</name>
</gene>
<proteinExistence type="inferred from homology"/>
<reference evidence="10 11" key="1">
    <citation type="submission" date="2016-05" db="EMBL/GenBank/DDBJ databases">
        <title>Genome sequencing reveals origins of a unique bacterial endosymbiosis in the earliest lineages of terrestrial Fungi.</title>
        <authorList>
            <consortium name="DOE Joint Genome Institute"/>
            <person name="Uehling J."/>
            <person name="Gryganskyi A."/>
            <person name="Hameed K."/>
            <person name="Tschaplinski T."/>
            <person name="Misztal P."/>
            <person name="Wu S."/>
            <person name="Desiro A."/>
            <person name="Vande Pol N."/>
            <person name="Du Z.-Y."/>
            <person name="Zienkiewicz A."/>
            <person name="Zienkiewicz K."/>
            <person name="Morin E."/>
            <person name="Tisserant E."/>
            <person name="Splivallo R."/>
            <person name="Hainaut M."/>
            <person name="Henrissat B."/>
            <person name="Ohm R."/>
            <person name="Kuo A."/>
            <person name="Yan J."/>
            <person name="Lipzen A."/>
            <person name="Nolan M."/>
            <person name="Labutti K."/>
            <person name="Barry K."/>
            <person name="Goldstein A."/>
            <person name="Labbe J."/>
            <person name="Schadt C."/>
            <person name="Tuskan G."/>
            <person name="Grigoriev I."/>
            <person name="Martin F."/>
            <person name="Vilgalys R."/>
            <person name="Bonito G."/>
        </authorList>
    </citation>
    <scope>NUCLEOTIDE SEQUENCE [LARGE SCALE GENOMIC DNA]</scope>
    <source>
        <strain evidence="10 11">AG-77</strain>
    </source>
</reference>
<evidence type="ECO:0000259" key="9">
    <source>
        <dbReference type="Pfam" id="PF03175"/>
    </source>
</evidence>
<name>A0A197K5Q6_9FUNG</name>
<comment type="similarity">
    <text evidence="1">Belongs to the DNA polymerase type-B family.</text>
</comment>
<evidence type="ECO:0000313" key="10">
    <source>
        <dbReference type="EMBL" id="OAQ32810.1"/>
    </source>
</evidence>
<evidence type="ECO:0000256" key="7">
    <source>
        <dbReference type="ARBA" id="ARBA00023125"/>
    </source>
</evidence>
<dbReference type="AlphaFoldDB" id="A0A197K5Q6"/>
<evidence type="ECO:0000256" key="1">
    <source>
        <dbReference type="ARBA" id="ARBA00005755"/>
    </source>
</evidence>
<dbReference type="Proteomes" id="UP000078512">
    <property type="component" value="Unassembled WGS sequence"/>
</dbReference>
<keyword evidence="3" id="KW-0808">Transferase</keyword>
<dbReference type="GO" id="GO:0006260">
    <property type="term" value="P:DNA replication"/>
    <property type="evidence" value="ECO:0007669"/>
    <property type="project" value="UniProtKB-KW"/>
</dbReference>
<evidence type="ECO:0000256" key="8">
    <source>
        <dbReference type="ARBA" id="ARBA00049244"/>
    </source>
</evidence>
<dbReference type="STRING" id="1314771.A0A197K5Q6"/>
<evidence type="ECO:0000256" key="3">
    <source>
        <dbReference type="ARBA" id="ARBA00022679"/>
    </source>
</evidence>
<keyword evidence="7" id="KW-0238">DNA-binding</keyword>